<evidence type="ECO:0000313" key="1">
    <source>
        <dbReference type="EMBL" id="KAJ8119551.1"/>
    </source>
</evidence>
<reference evidence="1" key="1">
    <citation type="submission" date="2022-12" db="EMBL/GenBank/DDBJ databases">
        <title>Genome Sequence of Lasiodiplodia mahajangana.</title>
        <authorList>
            <person name="Buettner E."/>
        </authorList>
    </citation>
    <scope>NUCLEOTIDE SEQUENCE</scope>
    <source>
        <strain evidence="1">VT137</strain>
    </source>
</reference>
<organism evidence="1 2">
    <name type="scientific">Lasiodiplodia mahajangana</name>
    <dbReference type="NCBI Taxonomy" id="1108764"/>
    <lineage>
        <taxon>Eukaryota</taxon>
        <taxon>Fungi</taxon>
        <taxon>Dikarya</taxon>
        <taxon>Ascomycota</taxon>
        <taxon>Pezizomycotina</taxon>
        <taxon>Dothideomycetes</taxon>
        <taxon>Dothideomycetes incertae sedis</taxon>
        <taxon>Botryosphaeriales</taxon>
        <taxon>Botryosphaeriaceae</taxon>
        <taxon>Lasiodiplodia</taxon>
    </lineage>
</organism>
<dbReference type="EMBL" id="JAPUUL010004377">
    <property type="protein sequence ID" value="KAJ8119551.1"/>
    <property type="molecule type" value="Genomic_DNA"/>
</dbReference>
<accession>A0ACC2IWS5</accession>
<comment type="caution">
    <text evidence="1">The sequence shown here is derived from an EMBL/GenBank/DDBJ whole genome shotgun (WGS) entry which is preliminary data.</text>
</comment>
<gene>
    <name evidence="1" type="ORF">O1611_g10587</name>
</gene>
<keyword evidence="2" id="KW-1185">Reference proteome</keyword>
<proteinExistence type="predicted"/>
<protein>
    <submittedName>
        <fullName evidence="1">Uncharacterized protein</fullName>
    </submittedName>
</protein>
<sequence length="167" mass="18227">MSPPNLHGFDQDRVPTKTLPMLESSGFRLTVQELATVFGVDSERFGALSTRFVVPVLEGSHEKYNATKDWYGVDGWLYIVEPTVWVPQVSHGRTRPVSEFKGEYKKETQTISETKFNASTAVAVEIEAGGSYMGITASAKSSKDITFEVSKSSTVDDAVDGRGPSNA</sequence>
<evidence type="ECO:0000313" key="2">
    <source>
        <dbReference type="Proteomes" id="UP001153332"/>
    </source>
</evidence>
<dbReference type="Proteomes" id="UP001153332">
    <property type="component" value="Unassembled WGS sequence"/>
</dbReference>
<name>A0ACC2IWS5_9PEZI</name>